<dbReference type="PANTHER" id="PTHR31431">
    <property type="entry name" value="NUCLEOPORIN NUP188 HOMOLOG"/>
    <property type="match status" value="1"/>
</dbReference>
<feature type="domain" description="Nucleoporin Nup188 N-terminal subdomain III" evidence="9">
    <location>
        <begin position="484"/>
        <end position="936"/>
    </location>
</feature>
<dbReference type="GO" id="GO:0006405">
    <property type="term" value="P:RNA export from nucleus"/>
    <property type="evidence" value="ECO:0007669"/>
    <property type="project" value="TreeGrafter"/>
</dbReference>
<dbReference type="GO" id="GO:0044611">
    <property type="term" value="C:nuclear pore inner ring"/>
    <property type="evidence" value="ECO:0007669"/>
    <property type="project" value="TreeGrafter"/>
</dbReference>
<dbReference type="Pfam" id="PF21093">
    <property type="entry name" value="Nup188_N-subdom_III"/>
    <property type="match status" value="1"/>
</dbReference>
<evidence type="ECO:0000256" key="3">
    <source>
        <dbReference type="ARBA" id="ARBA00022816"/>
    </source>
</evidence>
<keyword evidence="11" id="KW-1185">Reference proteome</keyword>
<dbReference type="OrthoDB" id="102511at2759"/>
<accession>A0A1X2INQ0</accession>
<feature type="region of interest" description="Disordered" evidence="8">
    <location>
        <begin position="268"/>
        <end position="298"/>
    </location>
</feature>
<comment type="caution">
    <text evidence="10">The sequence shown here is derived from an EMBL/GenBank/DDBJ whole genome shotgun (WGS) entry which is preliminary data.</text>
</comment>
<feature type="compositionally biased region" description="Low complexity" evidence="8">
    <location>
        <begin position="968"/>
        <end position="979"/>
    </location>
</feature>
<evidence type="ECO:0000256" key="6">
    <source>
        <dbReference type="ARBA" id="ARBA00023132"/>
    </source>
</evidence>
<protein>
    <recommendedName>
        <fullName evidence="9">Nucleoporin Nup188 N-terminal subdomain III domain-containing protein</fullName>
    </recommendedName>
</protein>
<proteinExistence type="predicted"/>
<dbReference type="InterPro" id="IPR044840">
    <property type="entry name" value="Nup188"/>
</dbReference>
<dbReference type="GO" id="GO:0006606">
    <property type="term" value="P:protein import into nucleus"/>
    <property type="evidence" value="ECO:0007669"/>
    <property type="project" value="TreeGrafter"/>
</dbReference>
<evidence type="ECO:0000313" key="11">
    <source>
        <dbReference type="Proteomes" id="UP000193560"/>
    </source>
</evidence>
<dbReference type="Proteomes" id="UP000193560">
    <property type="component" value="Unassembled WGS sequence"/>
</dbReference>
<dbReference type="STRING" id="90262.A0A1X2INQ0"/>
<evidence type="ECO:0000256" key="2">
    <source>
        <dbReference type="ARBA" id="ARBA00022448"/>
    </source>
</evidence>
<organism evidence="10 11">
    <name type="scientific">Absidia repens</name>
    <dbReference type="NCBI Taxonomy" id="90262"/>
    <lineage>
        <taxon>Eukaryota</taxon>
        <taxon>Fungi</taxon>
        <taxon>Fungi incertae sedis</taxon>
        <taxon>Mucoromycota</taxon>
        <taxon>Mucoromycotina</taxon>
        <taxon>Mucoromycetes</taxon>
        <taxon>Mucorales</taxon>
        <taxon>Cunninghamellaceae</taxon>
        <taxon>Absidia</taxon>
    </lineage>
</organism>
<keyword evidence="5" id="KW-0811">Translocation</keyword>
<keyword evidence="6" id="KW-0906">Nuclear pore complex</keyword>
<sequence length="2112" mass="235614">MLSDFLNQHEEQKQKSLDHLNGYNQILQLFTQVYFEDRLSLLHSISSLLRLSQPNDESVQQQHPYTSIVADAVKNLNDSKTNKDFPGRLFGQFTKLVRTCVPSTFATSTQLSQVYSQQVLKEEKALLEILVVYYISRPCPASRVLSIFQEFEANGFGTEQSIVSSLNTTGRIMCAEVSYLCGLFSVQLIQQATVMDATGNFDGLKSSPETIVTLNYLMTFLGDIKEQTLPLLAWADFLQSLKPLVSNDKNQDNGISYGKVKSMLDGTLPSGTETPNNCLLSSKDRPKNVHTGRTSSSIPTSNRTPVIGYGANLFQKLTARAISLNAFDYIKLILSSSELCNGEDVNKLGYNNIIYELLYRFTCAVNLSCLNESVHSTVIQNFCLLFRSEPGLCGRFWSVDSSVFMDMGDIDERTVALSDLLLEPESGRFPRKFTDIIQLLVSVCGDPAIGLAEATYVQNVTRYLMPDGWHALVDKLVRFSNGNQDSIGLSDVVCILQLFSKVLSSSDSTIIADLMKHLELIRPSSVSTCPFLVSLLCDIVTCNSAVRDCSVEVLTKGIECLTALLPYYPTHIWSFIGQSPLFPCPLESDPLLTVNFSKAPTRTLGNRHPAQIDHVIVSVECEIGKYSILLALLNFISGLINDIQGHWWTIHSDDSNGQYKAEILSGYLHYLLSHVLPYYAGWRYKSVYDRYLIGSKMTAIFIDVDRFFKFNTPNSGGYNIDAVSTMSKVRANMLYRFLKDKYAIQFYLSPLLDVMSNGTWMAENLYSTDRTKEAYQAETLTKLTFVFVKSLLQQQIDSSNRATTRNPCSSHSGLLENTILNHRIGNNGKTDFLFRMAQLVRYRRPNRSWRKLDNLPGIPILATNIISLLSLSVSRWNAVPNFVQYLGDTDQAQSVIKSYLAIASDSSQPETLLTSVWQMISLLVETQPSLALLFMECGDAIMPSPKTAVKLLDQQHSSVKKSTTSATFTSSSAGVSDTQGGTGTTGSESAVRAAVDLLNEWQSLSIEKPTVLSNVLRFLTAFWQSAFDHYTMVQRTRSDNALWQALEMILFNPSNMDLTGWDLEKEQKQQQQHLRQLLNDVELDGTNVEKVLYRVESALAETNQSITRNCCMYLNRALIMRLVSFEIQLTAGSQVAQGIKLTTDTGVVGDKLPAGLRNLLFKMGESKKLEWMRLCFIKNGFDQSLARQVHEDSHQVLDSCSFISGSTDMTPLLLQMVTNVGFGDDINNGQGQGRQYGISYLYDFPLAVSRISSLYHNATHAQREHLRRQQQNSIGVDTVLVTPQVQAVRVIKQACMRFVSDVCVANFNWSLVDAEMMQLQSFKTVMETSSGHVPDVIWHTKTKSTLYPFINDLIDQVIKDDDETTTRQQEQEHNQQHGHDNDTIGSQDGVALTSHQNVVNLIRALTEDWISSKRTLIMDKSASQQQLKLSYIKEAVSLILKLCQLLERENFALKHSSNSPVSTVYHRPLLESILLCIRTVQTSSSNHEVSQLGVGGLREALTPLLHVICASFSGVVQNAMAQQRQQKTTAPVPDDKTEECIKDVTVVLALLGELIKSNKQRDNIIPVEIWLPIFEEYDTIPMLLKLAYHGMILVVDEMESQTKSDHSGLYNIMVSPYAENAMYFMIALSNIPQAAKSLQLCGVMDLLCNNALSSRLEQGKLDIFVRFGDKTASESKSHSQDSGTSIASGTNIVKPAATTAMHADQSHGLTTNSTVAELGIGGTGFVERHPLHVLWCQMLNVVSNMIRIVGVTEDAVLRHGVLFIQQYSGQVDRSFAIANGANDSLLGLVPSESMSSALMTEIEWLTTILFCLAKQLTRVASYAANIFMAFKNCGLPLIRRYLYHLTHPNHMQAQLFPVDQDEKYQSHVSINCWSSSASSSSPCFISPPSSHQQQQTASINNEHNTSQLMHLTTQRFIRITRNILGSIVLLTDAQTILVGRSNTWPFGNTILSPDTQTNSSSTVSFGIMKEWIMACLQLTQRTVSWISEHQHKQNSLSSASVSSTLSPPSPCLNDLRALLCTLEFSIVLLTSQTLLWIAKPDIQQDERKMIASDNLKSLVNLMDKMNTALKKLEPELQLASQIVIIDELKMVGTHVLAPLKHLLITRFFEPAQ</sequence>
<keyword evidence="2" id="KW-0813">Transport</keyword>
<evidence type="ECO:0000256" key="8">
    <source>
        <dbReference type="SAM" id="MobiDB-lite"/>
    </source>
</evidence>
<evidence type="ECO:0000256" key="7">
    <source>
        <dbReference type="ARBA" id="ARBA00023242"/>
    </source>
</evidence>
<dbReference type="EMBL" id="MCGE01000007">
    <property type="protein sequence ID" value="ORZ19658.1"/>
    <property type="molecule type" value="Genomic_DNA"/>
</dbReference>
<keyword evidence="7" id="KW-0539">Nucleus</keyword>
<keyword evidence="3" id="KW-0509">mRNA transport</keyword>
<dbReference type="GO" id="GO:0017056">
    <property type="term" value="F:structural constituent of nuclear pore"/>
    <property type="evidence" value="ECO:0007669"/>
    <property type="project" value="InterPro"/>
</dbReference>
<comment type="subcellular location">
    <subcellularLocation>
        <location evidence="1">Nucleus</location>
        <location evidence="1">Nuclear pore complex</location>
    </subcellularLocation>
</comment>
<name>A0A1X2INQ0_9FUNG</name>
<evidence type="ECO:0000256" key="4">
    <source>
        <dbReference type="ARBA" id="ARBA00022927"/>
    </source>
</evidence>
<evidence type="ECO:0000259" key="9">
    <source>
        <dbReference type="Pfam" id="PF21093"/>
    </source>
</evidence>
<feature type="compositionally biased region" description="Basic and acidic residues" evidence="8">
    <location>
        <begin position="1369"/>
        <end position="1382"/>
    </location>
</feature>
<dbReference type="PANTHER" id="PTHR31431:SF1">
    <property type="entry name" value="NUCLEOPORIN NUP188"/>
    <property type="match status" value="1"/>
</dbReference>
<evidence type="ECO:0000313" key="10">
    <source>
        <dbReference type="EMBL" id="ORZ19658.1"/>
    </source>
</evidence>
<dbReference type="Gene3D" id="1.25.10.70">
    <property type="match status" value="2"/>
</dbReference>
<feature type="compositionally biased region" description="Polar residues" evidence="8">
    <location>
        <begin position="269"/>
        <end position="280"/>
    </location>
</feature>
<dbReference type="InterPro" id="IPR048883">
    <property type="entry name" value="Nup188_N-subdom_III"/>
</dbReference>
<gene>
    <name evidence="10" type="ORF">BCR42DRAFT_449374</name>
</gene>
<reference evidence="10 11" key="1">
    <citation type="submission" date="2016-07" db="EMBL/GenBank/DDBJ databases">
        <title>Pervasive Adenine N6-methylation of Active Genes in Fungi.</title>
        <authorList>
            <consortium name="DOE Joint Genome Institute"/>
            <person name="Mondo S.J."/>
            <person name="Dannebaum R.O."/>
            <person name="Kuo R.C."/>
            <person name="Labutti K."/>
            <person name="Haridas S."/>
            <person name="Kuo A."/>
            <person name="Salamov A."/>
            <person name="Ahrendt S.R."/>
            <person name="Lipzen A."/>
            <person name="Sullivan W."/>
            <person name="Andreopoulos W.B."/>
            <person name="Clum A."/>
            <person name="Lindquist E."/>
            <person name="Daum C."/>
            <person name="Ramamoorthy G.K."/>
            <person name="Gryganskyi A."/>
            <person name="Culley D."/>
            <person name="Magnuson J.K."/>
            <person name="James T.Y."/>
            <person name="O'Malley M.A."/>
            <person name="Stajich J.E."/>
            <person name="Spatafora J.W."/>
            <person name="Visel A."/>
            <person name="Grigoriev I.V."/>
        </authorList>
    </citation>
    <scope>NUCLEOTIDE SEQUENCE [LARGE SCALE GENOMIC DNA]</scope>
    <source>
        <strain evidence="10 11">NRRL 1336</strain>
    </source>
</reference>
<keyword evidence="4" id="KW-0653">Protein transport</keyword>
<evidence type="ECO:0000256" key="1">
    <source>
        <dbReference type="ARBA" id="ARBA00004567"/>
    </source>
</evidence>
<dbReference type="GO" id="GO:0051028">
    <property type="term" value="P:mRNA transport"/>
    <property type="evidence" value="ECO:0007669"/>
    <property type="project" value="UniProtKB-KW"/>
</dbReference>
<evidence type="ECO:0000256" key="5">
    <source>
        <dbReference type="ARBA" id="ARBA00023010"/>
    </source>
</evidence>
<feature type="region of interest" description="Disordered" evidence="8">
    <location>
        <begin position="1362"/>
        <end position="1387"/>
    </location>
</feature>
<feature type="region of interest" description="Disordered" evidence="8">
    <location>
        <begin position="968"/>
        <end position="987"/>
    </location>
</feature>